<proteinExistence type="predicted"/>
<protein>
    <submittedName>
        <fullName evidence="6">Amino acid adenylation domain-containing protein</fullName>
    </submittedName>
</protein>
<dbReference type="InterPro" id="IPR013217">
    <property type="entry name" value="Methyltransf_12"/>
</dbReference>
<dbReference type="Gene3D" id="3.30.300.30">
    <property type="match status" value="1"/>
</dbReference>
<dbReference type="InterPro" id="IPR029063">
    <property type="entry name" value="SAM-dependent_MTases_sf"/>
</dbReference>
<feature type="domain" description="Methyltransferase type 12" evidence="4">
    <location>
        <begin position="209"/>
        <end position="300"/>
    </location>
</feature>
<name>A0ABV5ZN97_9PSEU</name>
<reference evidence="6 7" key="1">
    <citation type="submission" date="2024-09" db="EMBL/GenBank/DDBJ databases">
        <authorList>
            <person name="Sun Q."/>
            <person name="Mori K."/>
        </authorList>
    </citation>
    <scope>NUCLEOTIDE SEQUENCE [LARGE SCALE GENOMIC DNA]</scope>
    <source>
        <strain evidence="6 7">TBRC 7907</strain>
    </source>
</reference>
<dbReference type="Proteomes" id="UP001589693">
    <property type="component" value="Unassembled WGS sequence"/>
</dbReference>
<dbReference type="InterPro" id="IPR025110">
    <property type="entry name" value="AMP-bd_C"/>
</dbReference>
<evidence type="ECO:0000259" key="3">
    <source>
        <dbReference type="Pfam" id="PF00501"/>
    </source>
</evidence>
<evidence type="ECO:0000313" key="6">
    <source>
        <dbReference type="EMBL" id="MFB9902347.1"/>
    </source>
</evidence>
<dbReference type="PROSITE" id="PS00455">
    <property type="entry name" value="AMP_BINDING"/>
    <property type="match status" value="1"/>
</dbReference>
<dbReference type="InterPro" id="IPR010071">
    <property type="entry name" value="AA_adenyl_dom"/>
</dbReference>
<evidence type="ECO:0000259" key="5">
    <source>
        <dbReference type="Pfam" id="PF13193"/>
    </source>
</evidence>
<dbReference type="InterPro" id="IPR000873">
    <property type="entry name" value="AMP-dep_synth/lig_dom"/>
</dbReference>
<evidence type="ECO:0000256" key="2">
    <source>
        <dbReference type="ARBA" id="ARBA00022598"/>
    </source>
</evidence>
<dbReference type="Pfam" id="PF00501">
    <property type="entry name" value="AMP-binding"/>
    <property type="match status" value="2"/>
</dbReference>
<feature type="domain" description="AMP-binding enzyme C-terminal" evidence="5">
    <location>
        <begin position="667"/>
        <end position="735"/>
    </location>
</feature>
<organism evidence="6 7">
    <name type="scientific">Allokutzneria oryzae</name>
    <dbReference type="NCBI Taxonomy" id="1378989"/>
    <lineage>
        <taxon>Bacteria</taxon>
        <taxon>Bacillati</taxon>
        <taxon>Actinomycetota</taxon>
        <taxon>Actinomycetes</taxon>
        <taxon>Pseudonocardiales</taxon>
        <taxon>Pseudonocardiaceae</taxon>
        <taxon>Allokutzneria</taxon>
    </lineage>
</organism>
<evidence type="ECO:0000259" key="4">
    <source>
        <dbReference type="Pfam" id="PF08242"/>
    </source>
</evidence>
<dbReference type="InterPro" id="IPR020845">
    <property type="entry name" value="AMP-binding_CS"/>
</dbReference>
<evidence type="ECO:0000256" key="1">
    <source>
        <dbReference type="ARBA" id="ARBA00004924"/>
    </source>
</evidence>
<dbReference type="CDD" id="cd02440">
    <property type="entry name" value="AdoMet_MTases"/>
    <property type="match status" value="1"/>
</dbReference>
<dbReference type="Gene3D" id="3.40.50.12780">
    <property type="entry name" value="N-terminal domain of ligase-like"/>
    <property type="match status" value="2"/>
</dbReference>
<dbReference type="InterPro" id="IPR045851">
    <property type="entry name" value="AMP-bd_C_sf"/>
</dbReference>
<dbReference type="RefSeq" id="WP_377849434.1">
    <property type="nucleotide sequence ID" value="NZ_JBHLZU010000001.1"/>
</dbReference>
<accession>A0ABV5ZN97</accession>
<dbReference type="SUPFAM" id="SSF53335">
    <property type="entry name" value="S-adenosyl-L-methionine-dependent methyltransferases"/>
    <property type="match status" value="1"/>
</dbReference>
<dbReference type="Pfam" id="PF13193">
    <property type="entry name" value="AMP-binding_C"/>
    <property type="match status" value="1"/>
</dbReference>
<evidence type="ECO:0000313" key="7">
    <source>
        <dbReference type="Proteomes" id="UP001589693"/>
    </source>
</evidence>
<feature type="domain" description="AMP-dependent synthetase/ligase" evidence="3">
    <location>
        <begin position="385"/>
        <end position="604"/>
    </location>
</feature>
<keyword evidence="7" id="KW-1185">Reference proteome</keyword>
<comment type="pathway">
    <text evidence="1">Siderophore biosynthesis.</text>
</comment>
<dbReference type="Pfam" id="PF08242">
    <property type="entry name" value="Methyltransf_12"/>
    <property type="match status" value="1"/>
</dbReference>
<dbReference type="InterPro" id="IPR042099">
    <property type="entry name" value="ANL_N_sf"/>
</dbReference>
<dbReference type="Gene3D" id="3.40.50.150">
    <property type="entry name" value="Vaccinia Virus protein VP39"/>
    <property type="match status" value="1"/>
</dbReference>
<comment type="caution">
    <text evidence="6">The sequence shown here is derived from an EMBL/GenBank/DDBJ whole genome shotgun (WGS) entry which is preliminary data.</text>
</comment>
<dbReference type="NCBIfam" id="TIGR01733">
    <property type="entry name" value="AA-adenyl-dom"/>
    <property type="match status" value="1"/>
</dbReference>
<feature type="domain" description="AMP-dependent synthetase/ligase" evidence="3">
    <location>
        <begin position="27"/>
        <end position="156"/>
    </location>
</feature>
<dbReference type="EMBL" id="JBHLZU010000001">
    <property type="protein sequence ID" value="MFB9902347.1"/>
    <property type="molecule type" value="Genomic_DNA"/>
</dbReference>
<dbReference type="SUPFAM" id="SSF56801">
    <property type="entry name" value="Acetyl-CoA synthetase-like"/>
    <property type="match status" value="1"/>
</dbReference>
<sequence length="751" mass="81019">MDRLPPASWNDTAHAFDDHLSMVDLVQRQVHKAPDAPAVRLGGDDTRSYARLWADSGALAKFLQDNEIGRGDFVGILVESSYTSVVAVLGVLRSGAAYVPLDTRWPASRVAQPLQQLSVKWTVTSRSWLRRAEEAADLAGTATRFVCTSFEPAPEPDLTDEIQSMFWDELANETDLTRASGFTDEFSPEQIQTYVEHVRDLVGPASHVVEVGCGAGLIAKALKTESYTGIDISPATVERAAREIPSGQFHHGTALDLPRLVSPGSADVVLLASVAQFFPDFEYLRSVLRDALSTVAPGGAVVLADVVDPATGGSLFGVSPQWFSRLGAALGVPVSVEVRRRSGSEWHPLIKDRYDVVLRRGKESVAAEPVVTHWASLSGSVCGAGPEPSDTAYVIFTSGSTGVPKGVSVRHRGAVNLIQWVNERYGVGPDDTLLWVTSLTFDLSVYDILGTLAAGAAIRVVPPAELGDPVRLAEVLTREPITFWDSAPAALSLVMSIVDELPPASVPALRLVFLSGDWVPLTLPDRVRTHFPQAHVVALGGATEATIWSNYFDVAEIDPDWASIPYGKPIHNARYYVLDAERRVCPIGVEGDLYIAGTAVADGYVGDADLNARKFLPDTVLGVPGERMYLTGDRARWKADGTMEFLGRRDDQVKIRGYRVELGDVMAALRQLPGAVDCAVVTTPGDDGPELLAAVASAALTPREVRTHLSEHLPSYMVPDHVLVLLTLPVGPTGKVDRNALSQALTRSRRR</sequence>
<dbReference type="PANTHER" id="PTHR45527">
    <property type="entry name" value="NONRIBOSOMAL PEPTIDE SYNTHETASE"/>
    <property type="match status" value="1"/>
</dbReference>
<dbReference type="PANTHER" id="PTHR45527:SF10">
    <property type="entry name" value="PYOCHELIN SYNTHASE PCHF"/>
    <property type="match status" value="1"/>
</dbReference>
<keyword evidence="2" id="KW-0436">Ligase</keyword>
<gene>
    <name evidence="6" type="ORF">ACFFQA_00215</name>
</gene>